<dbReference type="PANTHER" id="PTHR12490">
    <property type="entry name" value="GSK3B-INTERACTING PROTEIN"/>
    <property type="match status" value="1"/>
</dbReference>
<reference evidence="5" key="1">
    <citation type="submission" date="2014-03" db="EMBL/GenBank/DDBJ databases">
        <authorList>
            <person name="Aksoy S."/>
            <person name="Warren W."/>
            <person name="Wilson R.K."/>
        </authorList>
    </citation>
    <scope>NUCLEOTIDE SEQUENCE [LARGE SCALE GENOMIC DNA]</scope>
    <source>
        <strain evidence="5">IAEA</strain>
    </source>
</reference>
<keyword evidence="5" id="KW-1185">Reference proteome</keyword>
<dbReference type="GO" id="GO:0060828">
    <property type="term" value="P:regulation of canonical Wnt signaling pathway"/>
    <property type="evidence" value="ECO:0007669"/>
    <property type="project" value="InterPro"/>
</dbReference>
<evidence type="ECO:0000313" key="4">
    <source>
        <dbReference type="EnsemblMetazoa" id="GBRI019685-PA"/>
    </source>
</evidence>
<feature type="region of interest" description="Disordered" evidence="2">
    <location>
        <begin position="137"/>
        <end position="164"/>
    </location>
</feature>
<dbReference type="GO" id="GO:0019207">
    <property type="term" value="F:kinase regulator activity"/>
    <property type="evidence" value="ECO:0007669"/>
    <property type="project" value="TreeGrafter"/>
</dbReference>
<accession>A0A1A9WHB1</accession>
<feature type="domain" description="GSKIP" evidence="3">
    <location>
        <begin position="26"/>
        <end position="129"/>
    </location>
</feature>
<sequence>MNSNIIVTDETLSSHGNDEHLINWVEEAAAIINDVKAHVAEISISSKLPSTESKIYLNLRTFEGDTYCIHVSSVGFRIVSQTYDSIDDDKIVPFADKGDVFETPHALLDKISPGYVNSFGNQLCKQLLHLQQMRTEFKEEDEEDLEKEEEDKAAKECTESVTNQ</sequence>
<dbReference type="AlphaFoldDB" id="A0A1A9WHB1"/>
<reference evidence="4" key="2">
    <citation type="submission" date="2020-05" db="UniProtKB">
        <authorList>
            <consortium name="EnsemblMetazoa"/>
        </authorList>
    </citation>
    <scope>IDENTIFICATION</scope>
    <source>
        <strain evidence="4">IAEA</strain>
    </source>
</reference>
<proteinExistence type="inferred from homology"/>
<dbReference type="STRING" id="37001.A0A1A9WHB1"/>
<dbReference type="SUPFAM" id="SSF103107">
    <property type="entry name" value="Hypothetical protein c14orf129, hspc210"/>
    <property type="match status" value="1"/>
</dbReference>
<comment type="similarity">
    <text evidence="1">Belongs to the GSKIP family.</text>
</comment>
<feature type="compositionally biased region" description="Acidic residues" evidence="2">
    <location>
        <begin position="138"/>
        <end position="149"/>
    </location>
</feature>
<dbReference type="Gene3D" id="3.30.2280.10">
    <property type="entry name" value="Hypothetical protein (hspc210)"/>
    <property type="match status" value="1"/>
</dbReference>
<evidence type="ECO:0000256" key="2">
    <source>
        <dbReference type="SAM" id="MobiDB-lite"/>
    </source>
</evidence>
<dbReference type="InterPro" id="IPR007967">
    <property type="entry name" value="GSKIP_dom"/>
</dbReference>
<name>A0A1A9WHB1_9MUSC</name>
<dbReference type="GO" id="GO:0051018">
    <property type="term" value="F:protein kinase A binding"/>
    <property type="evidence" value="ECO:0007669"/>
    <property type="project" value="TreeGrafter"/>
</dbReference>
<dbReference type="Proteomes" id="UP000091820">
    <property type="component" value="Unassembled WGS sequence"/>
</dbReference>
<dbReference type="GO" id="GO:0005737">
    <property type="term" value="C:cytoplasm"/>
    <property type="evidence" value="ECO:0007669"/>
    <property type="project" value="TreeGrafter"/>
</dbReference>
<organism evidence="4 5">
    <name type="scientific">Glossina brevipalpis</name>
    <dbReference type="NCBI Taxonomy" id="37001"/>
    <lineage>
        <taxon>Eukaryota</taxon>
        <taxon>Metazoa</taxon>
        <taxon>Ecdysozoa</taxon>
        <taxon>Arthropoda</taxon>
        <taxon>Hexapoda</taxon>
        <taxon>Insecta</taxon>
        <taxon>Pterygota</taxon>
        <taxon>Neoptera</taxon>
        <taxon>Endopterygota</taxon>
        <taxon>Diptera</taxon>
        <taxon>Brachycera</taxon>
        <taxon>Muscomorpha</taxon>
        <taxon>Hippoboscoidea</taxon>
        <taxon>Glossinidae</taxon>
        <taxon>Glossina</taxon>
    </lineage>
</organism>
<dbReference type="VEuPathDB" id="VectorBase:GBRI019685"/>
<dbReference type="Pfam" id="PF05303">
    <property type="entry name" value="GSKIP_dom"/>
    <property type="match status" value="1"/>
</dbReference>
<evidence type="ECO:0000259" key="3">
    <source>
        <dbReference type="Pfam" id="PF05303"/>
    </source>
</evidence>
<protein>
    <recommendedName>
        <fullName evidence="3">GSKIP domain-containing protein</fullName>
    </recommendedName>
</protein>
<evidence type="ECO:0000256" key="1">
    <source>
        <dbReference type="ARBA" id="ARBA00009571"/>
    </source>
</evidence>
<dbReference type="InterPro" id="IPR037395">
    <property type="entry name" value="GSKIP"/>
</dbReference>
<evidence type="ECO:0000313" key="5">
    <source>
        <dbReference type="Proteomes" id="UP000091820"/>
    </source>
</evidence>
<dbReference type="PANTHER" id="PTHR12490:SF4">
    <property type="entry name" value="GSK3B-INTERACTING PROTEIN"/>
    <property type="match status" value="1"/>
</dbReference>
<dbReference type="InterPro" id="IPR023231">
    <property type="entry name" value="GSKIP_dom_sf"/>
</dbReference>
<dbReference type="EnsemblMetazoa" id="GBRI019685-RA">
    <property type="protein sequence ID" value="GBRI019685-PA"/>
    <property type="gene ID" value="GBRI019685"/>
</dbReference>